<evidence type="ECO:0000313" key="2">
    <source>
        <dbReference type="EMBL" id="SFC12159.1"/>
    </source>
</evidence>
<sequence length="84" mass="9656">MKLFKRNVASADAAQRGRADLASVSAQTSSELIDDSEFDRHEGFVQLKHRLQRAEWRQRQAYYEKYGAAPAPSIIRPGRDWLVH</sequence>
<keyword evidence="3" id="KW-1185">Reference proteome</keyword>
<accession>A0A1I1GK61</accession>
<feature type="region of interest" description="Disordered" evidence="1">
    <location>
        <begin position="1"/>
        <end position="20"/>
    </location>
</feature>
<evidence type="ECO:0000313" key="3">
    <source>
        <dbReference type="Proteomes" id="UP000199046"/>
    </source>
</evidence>
<proteinExistence type="predicted"/>
<dbReference type="EMBL" id="FOLY01000001">
    <property type="protein sequence ID" value="SFC12159.1"/>
    <property type="molecule type" value="Genomic_DNA"/>
</dbReference>
<name>A0A1I1GK61_9GAMM</name>
<dbReference type="Proteomes" id="UP000199046">
    <property type="component" value="Unassembled WGS sequence"/>
</dbReference>
<protein>
    <submittedName>
        <fullName evidence="2">Uncharacterized protein</fullName>
    </submittedName>
</protein>
<dbReference type="AlphaFoldDB" id="A0A1I1GK61"/>
<gene>
    <name evidence="2" type="ORF">SAMN05421848_0628</name>
</gene>
<reference evidence="3" key="1">
    <citation type="submission" date="2016-10" db="EMBL/GenBank/DDBJ databases">
        <authorList>
            <person name="Varghese N."/>
            <person name="Submissions S."/>
        </authorList>
    </citation>
    <scope>NUCLEOTIDE SEQUENCE [LARGE SCALE GENOMIC DNA]</scope>
    <source>
        <strain evidence="3">DSM 23439</strain>
    </source>
</reference>
<evidence type="ECO:0000256" key="1">
    <source>
        <dbReference type="SAM" id="MobiDB-lite"/>
    </source>
</evidence>
<organism evidence="2 3">
    <name type="scientific">Kushneria avicenniae</name>
    <dbReference type="NCBI Taxonomy" id="402385"/>
    <lineage>
        <taxon>Bacteria</taxon>
        <taxon>Pseudomonadati</taxon>
        <taxon>Pseudomonadota</taxon>
        <taxon>Gammaproteobacteria</taxon>
        <taxon>Oceanospirillales</taxon>
        <taxon>Halomonadaceae</taxon>
        <taxon>Kushneria</taxon>
    </lineage>
</organism>